<dbReference type="GO" id="GO:0042729">
    <property type="term" value="C:DASH complex"/>
    <property type="evidence" value="ECO:0007669"/>
    <property type="project" value="InterPro"/>
</dbReference>
<evidence type="ECO:0000256" key="10">
    <source>
        <dbReference type="ARBA" id="ARBA00022776"/>
    </source>
</evidence>
<dbReference type="Pfam" id="PF08649">
    <property type="entry name" value="DASH_Dad1"/>
    <property type="match status" value="1"/>
</dbReference>
<evidence type="ECO:0000313" key="18">
    <source>
        <dbReference type="Proteomes" id="UP000237144"/>
    </source>
</evidence>
<keyword evidence="11" id="KW-0995">Kinetochore</keyword>
<dbReference type="GO" id="GO:0005876">
    <property type="term" value="C:spindle microtubule"/>
    <property type="evidence" value="ECO:0007669"/>
    <property type="project" value="TreeGrafter"/>
</dbReference>
<dbReference type="GO" id="GO:0051010">
    <property type="term" value="F:microtubule plus-end binding"/>
    <property type="evidence" value="ECO:0007669"/>
    <property type="project" value="TreeGrafter"/>
</dbReference>
<evidence type="ECO:0000256" key="12">
    <source>
        <dbReference type="ARBA" id="ARBA00023212"/>
    </source>
</evidence>
<evidence type="ECO:0000256" key="4">
    <source>
        <dbReference type="ARBA" id="ARBA00010146"/>
    </source>
</evidence>
<keyword evidence="7" id="KW-0963">Cytoplasm</keyword>
<keyword evidence="14" id="KW-0131">Cell cycle</keyword>
<accession>A0A2S5B2X5</accession>
<comment type="subcellular location">
    <subcellularLocation>
        <location evidence="3">Chromosome</location>
        <location evidence="3">Centromere</location>
        <location evidence="3">Kinetochore</location>
    </subcellularLocation>
    <subcellularLocation>
        <location evidence="2">Cytoplasm</location>
        <location evidence="2">Cytoskeleton</location>
        <location evidence="2">Spindle</location>
    </subcellularLocation>
    <subcellularLocation>
        <location evidence="1">Nucleus</location>
    </subcellularLocation>
</comment>
<keyword evidence="13" id="KW-0539">Nucleus</keyword>
<evidence type="ECO:0000256" key="13">
    <source>
        <dbReference type="ARBA" id="ARBA00023242"/>
    </source>
</evidence>
<evidence type="ECO:0000313" key="17">
    <source>
        <dbReference type="EMBL" id="POY71134.1"/>
    </source>
</evidence>
<keyword evidence="18" id="KW-1185">Reference proteome</keyword>
<evidence type="ECO:0000256" key="9">
    <source>
        <dbReference type="ARBA" id="ARBA00022701"/>
    </source>
</evidence>
<evidence type="ECO:0000256" key="1">
    <source>
        <dbReference type="ARBA" id="ARBA00004123"/>
    </source>
</evidence>
<dbReference type="OrthoDB" id="5566853at2759"/>
<evidence type="ECO:0000256" key="3">
    <source>
        <dbReference type="ARBA" id="ARBA00004629"/>
    </source>
</evidence>
<comment type="caution">
    <text evidence="17">The sequence shown here is derived from an EMBL/GenBank/DDBJ whole genome shotgun (WGS) entry which is preliminary data.</text>
</comment>
<sequence>MNSAAFERERDRLVAEIAENLGKCVTAVNQLNRNIENVTSVDDGFSSVYDTWSRFQQALANGSYADAEQPAPPQLLARENDETIRLPPGIAPGRGETLQL</sequence>
<evidence type="ECO:0000256" key="15">
    <source>
        <dbReference type="ARBA" id="ARBA00023328"/>
    </source>
</evidence>
<keyword evidence="9" id="KW-0493">Microtubule</keyword>
<gene>
    <name evidence="17" type="ORF">BMF94_5891</name>
</gene>
<evidence type="ECO:0000256" key="7">
    <source>
        <dbReference type="ARBA" id="ARBA00022490"/>
    </source>
</evidence>
<keyword evidence="6" id="KW-0158">Chromosome</keyword>
<dbReference type="AlphaFoldDB" id="A0A2S5B2X5"/>
<reference evidence="17 18" key="1">
    <citation type="journal article" date="2018" name="Front. Microbiol.">
        <title>Prospects for Fungal Bioremediation of Acidic Radioactive Waste Sites: Characterization and Genome Sequence of Rhodotorula taiwanensis MD1149.</title>
        <authorList>
            <person name="Tkavc R."/>
            <person name="Matrosova V.Y."/>
            <person name="Grichenko O.E."/>
            <person name="Gostincar C."/>
            <person name="Volpe R.P."/>
            <person name="Klimenkova P."/>
            <person name="Gaidamakova E.K."/>
            <person name="Zhou C.E."/>
            <person name="Stewart B.J."/>
            <person name="Lyman M.G."/>
            <person name="Malfatti S.A."/>
            <person name="Rubinfeld B."/>
            <person name="Courtot M."/>
            <person name="Singh J."/>
            <person name="Dalgard C.L."/>
            <person name="Hamilton T."/>
            <person name="Frey K.G."/>
            <person name="Gunde-Cimerman N."/>
            <person name="Dugan L."/>
            <person name="Daly M.J."/>
        </authorList>
    </citation>
    <scope>NUCLEOTIDE SEQUENCE [LARGE SCALE GENOMIC DNA]</scope>
    <source>
        <strain evidence="17 18">MD1149</strain>
    </source>
</reference>
<comment type="similarity">
    <text evidence="4">Belongs to the DASH complex DAD1 family.</text>
</comment>
<name>A0A2S5B2X5_9BASI</name>
<evidence type="ECO:0000256" key="2">
    <source>
        <dbReference type="ARBA" id="ARBA00004186"/>
    </source>
</evidence>
<dbReference type="InterPro" id="IPR013958">
    <property type="entry name" value="DASH_Dad1"/>
</dbReference>
<dbReference type="PANTHER" id="PTHR28025:SF1">
    <property type="entry name" value="DASH COMPLEX SUBUNIT DAD1"/>
    <property type="match status" value="1"/>
</dbReference>
<keyword evidence="15" id="KW-0137">Centromere</keyword>
<keyword evidence="10" id="KW-0498">Mitosis</keyword>
<evidence type="ECO:0000256" key="6">
    <source>
        <dbReference type="ARBA" id="ARBA00022454"/>
    </source>
</evidence>
<protein>
    <recommendedName>
        <fullName evidence="5">DASH complex subunit DAD1</fullName>
    </recommendedName>
    <alternativeName>
        <fullName evidence="16">Outer kinetochore protein DAD1</fullName>
    </alternativeName>
</protein>
<keyword evidence="12" id="KW-0206">Cytoskeleton</keyword>
<keyword evidence="8" id="KW-0132">Cell division</keyword>
<dbReference type="GO" id="GO:0044732">
    <property type="term" value="C:mitotic spindle pole body"/>
    <property type="evidence" value="ECO:0007669"/>
    <property type="project" value="TreeGrafter"/>
</dbReference>
<evidence type="ECO:0000256" key="8">
    <source>
        <dbReference type="ARBA" id="ARBA00022618"/>
    </source>
</evidence>
<organism evidence="17 18">
    <name type="scientific">Rhodotorula taiwanensis</name>
    <dbReference type="NCBI Taxonomy" id="741276"/>
    <lineage>
        <taxon>Eukaryota</taxon>
        <taxon>Fungi</taxon>
        <taxon>Dikarya</taxon>
        <taxon>Basidiomycota</taxon>
        <taxon>Pucciniomycotina</taxon>
        <taxon>Microbotryomycetes</taxon>
        <taxon>Sporidiobolales</taxon>
        <taxon>Sporidiobolaceae</taxon>
        <taxon>Rhodotorula</taxon>
    </lineage>
</organism>
<dbReference type="Proteomes" id="UP000237144">
    <property type="component" value="Unassembled WGS sequence"/>
</dbReference>
<dbReference type="PANTHER" id="PTHR28025">
    <property type="entry name" value="DASH COMPLEX SUBUNIT DAD1"/>
    <property type="match status" value="1"/>
</dbReference>
<dbReference type="GO" id="GO:0051301">
    <property type="term" value="P:cell division"/>
    <property type="evidence" value="ECO:0007669"/>
    <property type="project" value="UniProtKB-KW"/>
</dbReference>
<proteinExistence type="inferred from homology"/>
<evidence type="ECO:0000256" key="14">
    <source>
        <dbReference type="ARBA" id="ARBA00023306"/>
    </source>
</evidence>
<dbReference type="EMBL" id="PJQD01000086">
    <property type="protein sequence ID" value="POY71134.1"/>
    <property type="molecule type" value="Genomic_DNA"/>
</dbReference>
<evidence type="ECO:0000256" key="5">
    <source>
        <dbReference type="ARBA" id="ARBA00020261"/>
    </source>
</evidence>
<evidence type="ECO:0000256" key="11">
    <source>
        <dbReference type="ARBA" id="ARBA00022838"/>
    </source>
</evidence>
<dbReference type="GO" id="GO:0072686">
    <property type="term" value="C:mitotic spindle"/>
    <property type="evidence" value="ECO:0007669"/>
    <property type="project" value="InterPro"/>
</dbReference>
<evidence type="ECO:0000256" key="16">
    <source>
        <dbReference type="ARBA" id="ARBA00030566"/>
    </source>
</evidence>